<dbReference type="GO" id="GO:0050660">
    <property type="term" value="F:flavin adenine dinucleotide binding"/>
    <property type="evidence" value="ECO:0007669"/>
    <property type="project" value="InterPro"/>
</dbReference>
<gene>
    <name evidence="6" type="ORF">B1A_21439</name>
</gene>
<dbReference type="FunFam" id="1.10.45.10:FF:000001">
    <property type="entry name" value="D-lactate dehydrogenase mitochondrial"/>
    <property type="match status" value="1"/>
</dbReference>
<comment type="cofactor">
    <cofactor evidence="1">
        <name>FAD</name>
        <dbReference type="ChEBI" id="CHEBI:57692"/>
    </cofactor>
</comment>
<dbReference type="InterPro" id="IPR051264">
    <property type="entry name" value="FAD-oxidored/transferase_4"/>
</dbReference>
<dbReference type="GO" id="GO:0022904">
    <property type="term" value="P:respiratory electron transport chain"/>
    <property type="evidence" value="ECO:0007669"/>
    <property type="project" value="TreeGrafter"/>
</dbReference>
<proteinExistence type="inferred from homology"/>
<dbReference type="Pfam" id="PF02913">
    <property type="entry name" value="FAD-oxidase_C"/>
    <property type="match status" value="1"/>
</dbReference>
<dbReference type="AlphaFoldDB" id="T0XZ15"/>
<comment type="similarity">
    <text evidence="2">Belongs to the FAD-binding oxidoreductase/transferase type 4 family.</text>
</comment>
<keyword evidence="3" id="KW-0285">Flavoprotein</keyword>
<dbReference type="InterPro" id="IPR016171">
    <property type="entry name" value="Vanillyl_alc_oxidase_C-sub2"/>
</dbReference>
<dbReference type="InterPro" id="IPR004113">
    <property type="entry name" value="FAD-bd_oxidored_4_C"/>
</dbReference>
<comment type="caution">
    <text evidence="6">The sequence shown here is derived from an EMBL/GenBank/DDBJ whole genome shotgun (WGS) entry which is preliminary data.</text>
</comment>
<sequence>AFVADTSARLQALLPQVRLVIFGHLGDGNLHYNLQAPATADADAFRAQHEAACNELLHAAAMAAGGSFSAEHGVGLLKTTELARYKDATALAMMHAIKRALDPDGLMNPGKILQA</sequence>
<feature type="non-terminal residue" evidence="6">
    <location>
        <position position="1"/>
    </location>
</feature>
<dbReference type="InterPro" id="IPR016164">
    <property type="entry name" value="FAD-linked_Oxase-like_C"/>
</dbReference>
<keyword evidence="4" id="KW-0274">FAD</keyword>
<dbReference type="SUPFAM" id="SSF55103">
    <property type="entry name" value="FAD-linked oxidases, C-terminal domain"/>
    <property type="match status" value="1"/>
</dbReference>
<evidence type="ECO:0000256" key="4">
    <source>
        <dbReference type="ARBA" id="ARBA00022827"/>
    </source>
</evidence>
<evidence type="ECO:0000313" key="6">
    <source>
        <dbReference type="EMBL" id="EQD27996.1"/>
    </source>
</evidence>
<dbReference type="EMBL" id="AUZX01015846">
    <property type="protein sequence ID" value="EQD27996.1"/>
    <property type="molecule type" value="Genomic_DNA"/>
</dbReference>
<organism evidence="6">
    <name type="scientific">mine drainage metagenome</name>
    <dbReference type="NCBI Taxonomy" id="410659"/>
    <lineage>
        <taxon>unclassified sequences</taxon>
        <taxon>metagenomes</taxon>
        <taxon>ecological metagenomes</taxon>
    </lineage>
</organism>
<evidence type="ECO:0000256" key="2">
    <source>
        <dbReference type="ARBA" id="ARBA00008000"/>
    </source>
</evidence>
<feature type="domain" description="FAD-binding oxidoreductase/transferase type 4 C-terminal" evidence="5">
    <location>
        <begin position="2"/>
        <end position="112"/>
    </location>
</feature>
<evidence type="ECO:0000256" key="3">
    <source>
        <dbReference type="ARBA" id="ARBA00022630"/>
    </source>
</evidence>
<reference evidence="6" key="1">
    <citation type="submission" date="2013-08" db="EMBL/GenBank/DDBJ databases">
        <authorList>
            <person name="Mendez C."/>
            <person name="Richter M."/>
            <person name="Ferrer M."/>
            <person name="Sanchez J."/>
        </authorList>
    </citation>
    <scope>NUCLEOTIDE SEQUENCE</scope>
</reference>
<evidence type="ECO:0000256" key="1">
    <source>
        <dbReference type="ARBA" id="ARBA00001974"/>
    </source>
</evidence>
<reference evidence="6" key="2">
    <citation type="journal article" date="2014" name="ISME J.">
        <title>Microbial stratification in low pH oxic and suboxic macroscopic growths along an acid mine drainage.</title>
        <authorList>
            <person name="Mendez-Garcia C."/>
            <person name="Mesa V."/>
            <person name="Sprenger R.R."/>
            <person name="Richter M."/>
            <person name="Diez M.S."/>
            <person name="Solano J."/>
            <person name="Bargiela R."/>
            <person name="Golyshina O.V."/>
            <person name="Manteca A."/>
            <person name="Ramos J.L."/>
            <person name="Gallego J.R."/>
            <person name="Llorente I."/>
            <person name="Martins Dos Santos V.A."/>
            <person name="Jensen O.N."/>
            <person name="Pelaez A.I."/>
            <person name="Sanchez J."/>
            <person name="Ferrer M."/>
        </authorList>
    </citation>
    <scope>NUCLEOTIDE SEQUENCE</scope>
</reference>
<dbReference type="GO" id="GO:0003824">
    <property type="term" value="F:catalytic activity"/>
    <property type="evidence" value="ECO:0007669"/>
    <property type="project" value="InterPro"/>
</dbReference>
<accession>T0XZ15</accession>
<protein>
    <submittedName>
        <fullName evidence="6">Protein containing FAD-linked oxidase</fullName>
    </submittedName>
</protein>
<name>T0XZ15_9ZZZZ</name>
<dbReference type="PANTHER" id="PTHR43716">
    <property type="entry name" value="D-2-HYDROXYGLUTARATE DEHYDROGENASE, MITOCHONDRIAL"/>
    <property type="match status" value="1"/>
</dbReference>
<dbReference type="Gene3D" id="3.30.70.2740">
    <property type="match status" value="1"/>
</dbReference>
<dbReference type="Gene3D" id="1.10.45.10">
    <property type="entry name" value="Vanillyl-alcohol Oxidase, Chain A, domain 4"/>
    <property type="match status" value="1"/>
</dbReference>
<evidence type="ECO:0000259" key="5">
    <source>
        <dbReference type="Pfam" id="PF02913"/>
    </source>
</evidence>
<dbReference type="PANTHER" id="PTHR43716:SF2">
    <property type="entry name" value="BLL6224 PROTEIN"/>
    <property type="match status" value="1"/>
</dbReference>